<dbReference type="InterPro" id="IPR029063">
    <property type="entry name" value="SAM-dependent_MTases_sf"/>
</dbReference>
<dbReference type="InterPro" id="IPR047785">
    <property type="entry name" value="tRNA_MNMC2"/>
</dbReference>
<dbReference type="PANTHER" id="PTHR39963:SF1">
    <property type="entry name" value="MNMC-LIKE METHYLTRANSFERASE DOMAIN-CONTAINING PROTEIN"/>
    <property type="match status" value="1"/>
</dbReference>
<evidence type="ECO:0000313" key="2">
    <source>
        <dbReference type="EMBL" id="CUP06553.1"/>
    </source>
</evidence>
<dbReference type="AlphaFoldDB" id="A0A174K345"/>
<dbReference type="STRING" id="338188.ERS852397_03425"/>
<dbReference type="NCBIfam" id="NF033855">
    <property type="entry name" value="tRNA_MNMC2"/>
    <property type="match status" value="1"/>
</dbReference>
<reference evidence="2 3" key="1">
    <citation type="submission" date="2015-09" db="EMBL/GenBank/DDBJ databases">
        <authorList>
            <consortium name="Pathogen Informatics"/>
        </authorList>
    </citation>
    <scope>NUCLEOTIDE SEQUENCE [LARGE SCALE GENOMIC DNA]</scope>
    <source>
        <strain evidence="2 3">2789STDY5608840</strain>
    </source>
</reference>
<dbReference type="Proteomes" id="UP000095517">
    <property type="component" value="Unassembled WGS sequence"/>
</dbReference>
<dbReference type="RefSeq" id="WP_055279752.1">
    <property type="nucleotide sequence ID" value="NZ_CABIXA010000027.1"/>
</dbReference>
<dbReference type="GO" id="GO:0004808">
    <property type="term" value="F:tRNA (5-methylaminomethyl-2-thiouridylate)(34)-methyltransferase activity"/>
    <property type="evidence" value="ECO:0007669"/>
    <property type="project" value="InterPro"/>
</dbReference>
<accession>A0A174K345</accession>
<dbReference type="PANTHER" id="PTHR39963">
    <property type="entry name" value="SLL0983 PROTEIN"/>
    <property type="match status" value="1"/>
</dbReference>
<proteinExistence type="predicted"/>
<dbReference type="Gene3D" id="3.40.50.150">
    <property type="entry name" value="Vaccinia Virus protein VP39"/>
    <property type="match status" value="1"/>
</dbReference>
<dbReference type="GO" id="GO:0016645">
    <property type="term" value="F:oxidoreductase activity, acting on the CH-NH group of donors"/>
    <property type="evidence" value="ECO:0007669"/>
    <property type="project" value="InterPro"/>
</dbReference>
<evidence type="ECO:0000259" key="1">
    <source>
        <dbReference type="Pfam" id="PF05430"/>
    </source>
</evidence>
<feature type="domain" description="MnmC-like methyltransferase" evidence="1">
    <location>
        <begin position="143"/>
        <end position="231"/>
    </location>
</feature>
<gene>
    <name evidence="2" type="primary">mnmC</name>
    <name evidence="2" type="ORF">ERS852397_03425</name>
</gene>
<protein>
    <submittedName>
        <fullName evidence="2">tRNA 5-methylaminomethyl-2-thiouridine biosynthesis bifunctional protein MnmC</fullName>
    </submittedName>
</protein>
<name>A0A174K345_9BACE</name>
<organism evidence="2 3">
    <name type="scientific">Bacteroides finegoldii</name>
    <dbReference type="NCBI Taxonomy" id="338188"/>
    <lineage>
        <taxon>Bacteria</taxon>
        <taxon>Pseudomonadati</taxon>
        <taxon>Bacteroidota</taxon>
        <taxon>Bacteroidia</taxon>
        <taxon>Bacteroidales</taxon>
        <taxon>Bacteroidaceae</taxon>
        <taxon>Bacteroides</taxon>
    </lineage>
</organism>
<evidence type="ECO:0000313" key="3">
    <source>
        <dbReference type="Proteomes" id="UP000095517"/>
    </source>
</evidence>
<dbReference type="InterPro" id="IPR008471">
    <property type="entry name" value="MnmC-like_methylTransf"/>
</dbReference>
<dbReference type="Pfam" id="PF05430">
    <property type="entry name" value="Methyltransf_30"/>
    <property type="match status" value="1"/>
</dbReference>
<dbReference type="EMBL" id="CYZH01000027">
    <property type="protein sequence ID" value="CUP06553.1"/>
    <property type="molecule type" value="Genomic_DNA"/>
</dbReference>
<sequence length="236" mass="27058">MKRIIEKTDDGSATLFVPELNEHYHSTKGARTESQHIFIEMGLKASASTAPRILEVGFGTGLNAWLTLEEAEQSGRHIHYTGLELYPLEWQTVEELGYVRNDEQLLVNGELQPSIELFKQLYTSPWQEDVQLTPHFILRKMEKDANQLKVESAFNFQFDLVYFDAFAPEKQPEMWSQELFNCLHVLLDEGGILTTYCAKGVVRRMLQTAGFTVERLPGPPGGKREILRARKTRNEK</sequence>
<dbReference type="SUPFAM" id="SSF53335">
    <property type="entry name" value="S-adenosyl-L-methionine-dependent methyltransferases"/>
    <property type="match status" value="1"/>
</dbReference>